<name>A0A0M0LNV3_9EUKA</name>
<sequence length="434" mass="47487">MNGDYLITRTSVIGAAGAVGDYAARGHEYFDVYSPPITSQYGETFWTKMDDVPLPKEIVERFADGVIAVTGYEMDQVTDDGLSIGYNRVYNHHYGAFLVGAGSSLRKMPCGLRDYHMGCMMNGEPSMWMAVPHDSNEDVPSSQFFSEGNGGESRKSFHGYPDGYAQLVARPRNFSLIPMQIDTWNRDTPVHDHDYIAGPLPRAAQSPPGSVYSGLLECPCTDRITKVNGSICSLEGGCWKWPSTAGQSITGDFCPDEPLSQLKAVGNREYDVPRGADSLGHDRGATTYSEAEGYVYTIASEWPAADSVYGCDPTRQKCVPDGTNGFELVYAGGHCHAPNCISLELTIKETGELLCLQRPVRGNGSLTDPFDDMGYITLPPCLWGRDGEGGGRALPPRPRVPLNATLRSVCRQNSTIGHYGQMASWQMRGVFYYD</sequence>
<organism evidence="1 2">
    <name type="scientific">Chrysochromulina tobinii</name>
    <dbReference type="NCBI Taxonomy" id="1460289"/>
    <lineage>
        <taxon>Eukaryota</taxon>
        <taxon>Haptista</taxon>
        <taxon>Haptophyta</taxon>
        <taxon>Prymnesiophyceae</taxon>
        <taxon>Prymnesiales</taxon>
        <taxon>Chrysochromulinaceae</taxon>
        <taxon>Chrysochromulina</taxon>
    </lineage>
</organism>
<accession>A0A0M0LNV3</accession>
<keyword evidence="2" id="KW-1185">Reference proteome</keyword>
<protein>
    <submittedName>
        <fullName evidence="1">Uncharacterized protein</fullName>
    </submittedName>
</protein>
<reference evidence="2" key="1">
    <citation type="journal article" date="2015" name="PLoS Genet.">
        <title>Genome Sequence and Transcriptome Analyses of Chrysochromulina tobin: Metabolic Tools for Enhanced Algal Fitness in the Prominent Order Prymnesiales (Haptophyceae).</title>
        <authorList>
            <person name="Hovde B.T."/>
            <person name="Deodato C.R."/>
            <person name="Hunsperger H.M."/>
            <person name="Ryken S.A."/>
            <person name="Yost W."/>
            <person name="Jha R.K."/>
            <person name="Patterson J."/>
            <person name="Monnat R.J. Jr."/>
            <person name="Barlow S.B."/>
            <person name="Starkenburg S.R."/>
            <person name="Cattolico R.A."/>
        </authorList>
    </citation>
    <scope>NUCLEOTIDE SEQUENCE</scope>
    <source>
        <strain evidence="2">CCMP291</strain>
    </source>
</reference>
<proteinExistence type="predicted"/>
<dbReference type="Proteomes" id="UP000037460">
    <property type="component" value="Unassembled WGS sequence"/>
</dbReference>
<dbReference type="OrthoDB" id="427767at2759"/>
<evidence type="ECO:0000313" key="2">
    <source>
        <dbReference type="Proteomes" id="UP000037460"/>
    </source>
</evidence>
<dbReference type="AlphaFoldDB" id="A0A0M0LNV3"/>
<gene>
    <name evidence="1" type="ORF">Ctob_014288</name>
</gene>
<dbReference type="EMBL" id="JWZX01000515">
    <property type="protein sequence ID" value="KOO52760.1"/>
    <property type="molecule type" value="Genomic_DNA"/>
</dbReference>
<comment type="caution">
    <text evidence="1">The sequence shown here is derived from an EMBL/GenBank/DDBJ whole genome shotgun (WGS) entry which is preliminary data.</text>
</comment>
<evidence type="ECO:0000313" key="1">
    <source>
        <dbReference type="EMBL" id="KOO52760.1"/>
    </source>
</evidence>